<dbReference type="EMBL" id="CM042018">
    <property type="protein sequence ID" value="KAI3829641.1"/>
    <property type="molecule type" value="Genomic_DNA"/>
</dbReference>
<evidence type="ECO:0000313" key="1">
    <source>
        <dbReference type="EMBL" id="KAI3829641.1"/>
    </source>
</evidence>
<reference evidence="1 2" key="2">
    <citation type="journal article" date="2022" name="Mol. Ecol. Resour.">
        <title>The genomes of chicory, endive, great burdock and yacon provide insights into Asteraceae paleo-polyploidization history and plant inulin production.</title>
        <authorList>
            <person name="Fan W."/>
            <person name="Wang S."/>
            <person name="Wang H."/>
            <person name="Wang A."/>
            <person name="Jiang F."/>
            <person name="Liu H."/>
            <person name="Zhao H."/>
            <person name="Xu D."/>
            <person name="Zhang Y."/>
        </authorList>
    </citation>
    <scope>NUCLEOTIDE SEQUENCE [LARGE SCALE GENOMIC DNA]</scope>
    <source>
        <strain evidence="2">cv. Yunnan</strain>
        <tissue evidence="1">Leaves</tissue>
    </source>
</reference>
<reference evidence="2" key="1">
    <citation type="journal article" date="2022" name="Mol. Ecol. Resour.">
        <title>The genomes of chicory, endive, great burdock and yacon provide insights into Asteraceae palaeo-polyploidization history and plant inulin production.</title>
        <authorList>
            <person name="Fan W."/>
            <person name="Wang S."/>
            <person name="Wang H."/>
            <person name="Wang A."/>
            <person name="Jiang F."/>
            <person name="Liu H."/>
            <person name="Zhao H."/>
            <person name="Xu D."/>
            <person name="Zhang Y."/>
        </authorList>
    </citation>
    <scope>NUCLEOTIDE SEQUENCE [LARGE SCALE GENOMIC DNA]</scope>
    <source>
        <strain evidence="2">cv. Yunnan</strain>
    </source>
</reference>
<comment type="caution">
    <text evidence="1">The sequence shown here is derived from an EMBL/GenBank/DDBJ whole genome shotgun (WGS) entry which is preliminary data.</text>
</comment>
<name>A0ACB9KBI3_9ASTR</name>
<keyword evidence="2" id="KW-1185">Reference proteome</keyword>
<proteinExistence type="predicted"/>
<dbReference type="Proteomes" id="UP001056120">
    <property type="component" value="Linkage Group LG01"/>
</dbReference>
<gene>
    <name evidence="1" type="ORF">L1987_03768</name>
</gene>
<evidence type="ECO:0000313" key="2">
    <source>
        <dbReference type="Proteomes" id="UP001056120"/>
    </source>
</evidence>
<accession>A0ACB9KBI3</accession>
<organism evidence="1 2">
    <name type="scientific">Smallanthus sonchifolius</name>
    <dbReference type="NCBI Taxonomy" id="185202"/>
    <lineage>
        <taxon>Eukaryota</taxon>
        <taxon>Viridiplantae</taxon>
        <taxon>Streptophyta</taxon>
        <taxon>Embryophyta</taxon>
        <taxon>Tracheophyta</taxon>
        <taxon>Spermatophyta</taxon>
        <taxon>Magnoliopsida</taxon>
        <taxon>eudicotyledons</taxon>
        <taxon>Gunneridae</taxon>
        <taxon>Pentapetalae</taxon>
        <taxon>asterids</taxon>
        <taxon>campanulids</taxon>
        <taxon>Asterales</taxon>
        <taxon>Asteraceae</taxon>
        <taxon>Asteroideae</taxon>
        <taxon>Heliantheae alliance</taxon>
        <taxon>Millerieae</taxon>
        <taxon>Smallanthus</taxon>
    </lineage>
</organism>
<sequence>MLCLPIIILLAAAFPLLIGQAACGCPASLKPGRWLDLYSGIGSVGNLAYRLLIEMLRGAFRGDGTMGCF</sequence>
<protein>
    <submittedName>
        <fullName evidence="1">Uncharacterized protein</fullName>
    </submittedName>
</protein>